<evidence type="ECO:0000256" key="6">
    <source>
        <dbReference type="ARBA" id="ARBA00022989"/>
    </source>
</evidence>
<feature type="transmembrane region" description="Helical" evidence="8">
    <location>
        <begin position="286"/>
        <end position="305"/>
    </location>
</feature>
<keyword evidence="3" id="KW-0813">Transport</keyword>
<comment type="subcellular location">
    <subcellularLocation>
        <location evidence="1">Cell membrane</location>
        <topology evidence="1">Multi-pass membrane protein</topology>
    </subcellularLocation>
</comment>
<comment type="similarity">
    <text evidence="2">Belongs to the autoinducer-2 exporter (AI-2E) (TC 2.A.86) family.</text>
</comment>
<dbReference type="Proteomes" id="UP000823928">
    <property type="component" value="Unassembled WGS sequence"/>
</dbReference>
<evidence type="ECO:0000256" key="5">
    <source>
        <dbReference type="ARBA" id="ARBA00022692"/>
    </source>
</evidence>
<dbReference type="InterPro" id="IPR002549">
    <property type="entry name" value="AI-2E-like"/>
</dbReference>
<dbReference type="PANTHER" id="PTHR21716">
    <property type="entry name" value="TRANSMEMBRANE PROTEIN"/>
    <property type="match status" value="1"/>
</dbReference>
<dbReference type="GO" id="GO:0055085">
    <property type="term" value="P:transmembrane transport"/>
    <property type="evidence" value="ECO:0007669"/>
    <property type="project" value="TreeGrafter"/>
</dbReference>
<evidence type="ECO:0000313" key="9">
    <source>
        <dbReference type="EMBL" id="HIS35331.1"/>
    </source>
</evidence>
<evidence type="ECO:0000256" key="3">
    <source>
        <dbReference type="ARBA" id="ARBA00022448"/>
    </source>
</evidence>
<gene>
    <name evidence="9" type="ORF">IAC10_01685</name>
</gene>
<feature type="transmembrane region" description="Helical" evidence="8">
    <location>
        <begin position="247"/>
        <end position="274"/>
    </location>
</feature>
<evidence type="ECO:0000256" key="8">
    <source>
        <dbReference type="SAM" id="Phobius"/>
    </source>
</evidence>
<feature type="transmembrane region" description="Helical" evidence="8">
    <location>
        <begin position="60"/>
        <end position="84"/>
    </location>
</feature>
<organism evidence="9 10">
    <name type="scientific">Candidatus Scatousia excrementigallinarum</name>
    <dbReference type="NCBI Taxonomy" id="2840935"/>
    <lineage>
        <taxon>Bacteria</taxon>
        <taxon>Candidatus Scatousia</taxon>
    </lineage>
</organism>
<dbReference type="Pfam" id="PF01594">
    <property type="entry name" value="AI-2E_transport"/>
    <property type="match status" value="1"/>
</dbReference>
<dbReference type="GO" id="GO:0005886">
    <property type="term" value="C:plasma membrane"/>
    <property type="evidence" value="ECO:0007669"/>
    <property type="project" value="UniProtKB-SubCell"/>
</dbReference>
<comment type="caution">
    <text evidence="9">The sequence shown here is derived from an EMBL/GenBank/DDBJ whole genome shotgun (WGS) entry which is preliminary data.</text>
</comment>
<dbReference type="PANTHER" id="PTHR21716:SF53">
    <property type="entry name" value="PERMEASE PERM-RELATED"/>
    <property type="match status" value="1"/>
</dbReference>
<keyword evidence="4" id="KW-1003">Cell membrane</keyword>
<name>A0A9D1JLW2_9BACT</name>
<accession>A0A9D1JLW2</accession>
<feature type="transmembrane region" description="Helical" evidence="8">
    <location>
        <begin position="140"/>
        <end position="164"/>
    </location>
</feature>
<dbReference type="AlphaFoldDB" id="A0A9D1JLW2"/>
<evidence type="ECO:0000256" key="7">
    <source>
        <dbReference type="ARBA" id="ARBA00023136"/>
    </source>
</evidence>
<keyword evidence="7 8" id="KW-0472">Membrane</keyword>
<reference evidence="9" key="1">
    <citation type="submission" date="2020-10" db="EMBL/GenBank/DDBJ databases">
        <authorList>
            <person name="Gilroy R."/>
        </authorList>
    </citation>
    <scope>NUCLEOTIDE SEQUENCE</scope>
    <source>
        <strain evidence="9">6276</strain>
    </source>
</reference>
<keyword evidence="5 8" id="KW-0812">Transmembrane</keyword>
<keyword evidence="6 8" id="KW-1133">Transmembrane helix</keyword>
<feature type="transmembrane region" description="Helical" evidence="8">
    <location>
        <begin position="205"/>
        <end position="227"/>
    </location>
</feature>
<dbReference type="EMBL" id="DVIU01000036">
    <property type="protein sequence ID" value="HIS35331.1"/>
    <property type="molecule type" value="Genomic_DNA"/>
</dbReference>
<evidence type="ECO:0000313" key="10">
    <source>
        <dbReference type="Proteomes" id="UP000823928"/>
    </source>
</evidence>
<proteinExistence type="inferred from homology"/>
<feature type="transmembrane region" description="Helical" evidence="8">
    <location>
        <begin position="30"/>
        <end position="48"/>
    </location>
</feature>
<sequence>MFKQYFTLKNIIFLLLVIFLIYIMPKVTGIALLFFAAYVIACALNPYVTKMQERFGRNTASIIAVLVGTAAVFALFIPILLIAYKEIRTFIMYFPQKLVAAIQYLTSFSIFGYKLSDLISMDNVVGASPDVAQNIVNHSWSFTLGIFQVAVVFIALTMIIYYLLADKDYLKKKFIEFFPENLKGKASEILTNISNKVGGYVRAQILSMISVGVMMMVVLVILGVDYSLLLGLITGILDIIPLLGPTIALGVILLIAYPLGVVKIVLIIAGFLLVQQLSNYIVRPILFGKFMQLHPLMIFLALFLAEQFLGFWGVILSPAIAATVCVLIDELYLAPINSCKLEDIENENC</sequence>
<feature type="transmembrane region" description="Helical" evidence="8">
    <location>
        <begin position="7"/>
        <end position="24"/>
    </location>
</feature>
<evidence type="ECO:0000256" key="1">
    <source>
        <dbReference type="ARBA" id="ARBA00004651"/>
    </source>
</evidence>
<evidence type="ECO:0000256" key="2">
    <source>
        <dbReference type="ARBA" id="ARBA00009773"/>
    </source>
</evidence>
<reference evidence="9" key="2">
    <citation type="journal article" date="2021" name="PeerJ">
        <title>Extensive microbial diversity within the chicken gut microbiome revealed by metagenomics and culture.</title>
        <authorList>
            <person name="Gilroy R."/>
            <person name="Ravi A."/>
            <person name="Getino M."/>
            <person name="Pursley I."/>
            <person name="Horton D.L."/>
            <person name="Alikhan N.F."/>
            <person name="Baker D."/>
            <person name="Gharbi K."/>
            <person name="Hall N."/>
            <person name="Watson M."/>
            <person name="Adriaenssens E.M."/>
            <person name="Foster-Nyarko E."/>
            <person name="Jarju S."/>
            <person name="Secka A."/>
            <person name="Antonio M."/>
            <person name="Oren A."/>
            <person name="Chaudhuri R.R."/>
            <person name="La Ragione R."/>
            <person name="Hildebrand F."/>
            <person name="Pallen M.J."/>
        </authorList>
    </citation>
    <scope>NUCLEOTIDE SEQUENCE</scope>
    <source>
        <strain evidence="9">6276</strain>
    </source>
</reference>
<evidence type="ECO:0000256" key="4">
    <source>
        <dbReference type="ARBA" id="ARBA00022475"/>
    </source>
</evidence>
<protein>
    <submittedName>
        <fullName evidence="9">AI-2E family transporter</fullName>
    </submittedName>
</protein>